<keyword evidence="8" id="KW-1185">Reference proteome</keyword>
<organism evidence="7 8">
    <name type="scientific">Sporolactobacillus shoreicorticis</name>
    <dbReference type="NCBI Taxonomy" id="1923877"/>
    <lineage>
        <taxon>Bacteria</taxon>
        <taxon>Bacillati</taxon>
        <taxon>Bacillota</taxon>
        <taxon>Bacilli</taxon>
        <taxon>Bacillales</taxon>
        <taxon>Sporolactobacillaceae</taxon>
        <taxon>Sporolactobacillus</taxon>
    </lineage>
</organism>
<evidence type="ECO:0000313" key="7">
    <source>
        <dbReference type="EMBL" id="MFD2695514.1"/>
    </source>
</evidence>
<evidence type="ECO:0000256" key="5">
    <source>
        <dbReference type="ARBA" id="ARBA00023136"/>
    </source>
</evidence>
<reference evidence="8" key="1">
    <citation type="journal article" date="2019" name="Int. J. Syst. Evol. Microbiol.">
        <title>The Global Catalogue of Microorganisms (GCM) 10K type strain sequencing project: providing services to taxonomists for standard genome sequencing and annotation.</title>
        <authorList>
            <consortium name="The Broad Institute Genomics Platform"/>
            <consortium name="The Broad Institute Genome Sequencing Center for Infectious Disease"/>
            <person name="Wu L."/>
            <person name="Ma J."/>
        </authorList>
    </citation>
    <scope>NUCLEOTIDE SEQUENCE [LARGE SCALE GENOMIC DNA]</scope>
    <source>
        <strain evidence="8">TISTR 2466</strain>
    </source>
</reference>
<gene>
    <name evidence="7" type="ORF">ACFSUE_18090</name>
</gene>
<dbReference type="InterPro" id="IPR006696">
    <property type="entry name" value="DUF423"/>
</dbReference>
<evidence type="ECO:0000256" key="1">
    <source>
        <dbReference type="ARBA" id="ARBA00004141"/>
    </source>
</evidence>
<dbReference type="Proteomes" id="UP001597399">
    <property type="component" value="Unassembled WGS sequence"/>
</dbReference>
<dbReference type="Pfam" id="PF04241">
    <property type="entry name" value="DUF423"/>
    <property type="match status" value="1"/>
</dbReference>
<evidence type="ECO:0000256" key="2">
    <source>
        <dbReference type="ARBA" id="ARBA00009694"/>
    </source>
</evidence>
<comment type="caution">
    <text evidence="7">The sequence shown here is derived from an EMBL/GenBank/DDBJ whole genome shotgun (WGS) entry which is preliminary data.</text>
</comment>
<dbReference type="PANTHER" id="PTHR43461">
    <property type="entry name" value="TRANSMEMBRANE PROTEIN 256"/>
    <property type="match status" value="1"/>
</dbReference>
<keyword evidence="4 6" id="KW-1133">Transmembrane helix</keyword>
<protein>
    <submittedName>
        <fullName evidence="7">DUF423 domain-containing protein</fullName>
    </submittedName>
</protein>
<comment type="similarity">
    <text evidence="2">Belongs to the UPF0382 family.</text>
</comment>
<dbReference type="PANTHER" id="PTHR43461:SF1">
    <property type="entry name" value="TRANSMEMBRANE PROTEIN 256"/>
    <property type="match status" value="1"/>
</dbReference>
<feature type="transmembrane region" description="Helical" evidence="6">
    <location>
        <begin position="75"/>
        <end position="96"/>
    </location>
</feature>
<keyword evidence="3 6" id="KW-0812">Transmembrane</keyword>
<keyword evidence="5 6" id="KW-0472">Membrane</keyword>
<sequence length="124" mass="13141">MKGFIVFGAVLALLSVTFGAFGAHILKTRLNEQDLAVFQTGVQYQMYHALGLIVIGILALTVFSGQNTLLSWSGWLMTVGVLLFSGSLYALTLSGIRVLGAITPIGGVAFLVSWLLVVIAALRA</sequence>
<evidence type="ECO:0000256" key="3">
    <source>
        <dbReference type="ARBA" id="ARBA00022692"/>
    </source>
</evidence>
<proteinExistence type="inferred from homology"/>
<dbReference type="EMBL" id="JBHUMQ010000049">
    <property type="protein sequence ID" value="MFD2695514.1"/>
    <property type="molecule type" value="Genomic_DNA"/>
</dbReference>
<comment type="subcellular location">
    <subcellularLocation>
        <location evidence="1">Membrane</location>
        <topology evidence="1">Multi-pass membrane protein</topology>
    </subcellularLocation>
</comment>
<accession>A0ABW5S6Y8</accession>
<evidence type="ECO:0000256" key="4">
    <source>
        <dbReference type="ARBA" id="ARBA00022989"/>
    </source>
</evidence>
<name>A0ABW5S6Y8_9BACL</name>
<feature type="transmembrane region" description="Helical" evidence="6">
    <location>
        <begin position="102"/>
        <end position="122"/>
    </location>
</feature>
<evidence type="ECO:0000313" key="8">
    <source>
        <dbReference type="Proteomes" id="UP001597399"/>
    </source>
</evidence>
<feature type="transmembrane region" description="Helical" evidence="6">
    <location>
        <begin position="46"/>
        <end position="63"/>
    </location>
</feature>
<evidence type="ECO:0000256" key="6">
    <source>
        <dbReference type="SAM" id="Phobius"/>
    </source>
</evidence>
<dbReference type="RefSeq" id="WP_253060717.1">
    <property type="nucleotide sequence ID" value="NZ_JAMXWM010000006.1"/>
</dbReference>